<dbReference type="NCBIfam" id="NF005559">
    <property type="entry name" value="PRK07231.1"/>
    <property type="match status" value="1"/>
</dbReference>
<evidence type="ECO:0000256" key="2">
    <source>
        <dbReference type="ARBA" id="ARBA00023002"/>
    </source>
</evidence>
<dbReference type="PROSITE" id="PS00061">
    <property type="entry name" value="ADH_SHORT"/>
    <property type="match status" value="1"/>
</dbReference>
<dbReference type="GO" id="GO:0005975">
    <property type="term" value="P:carbohydrate metabolic process"/>
    <property type="evidence" value="ECO:0007669"/>
    <property type="project" value="UniProtKB-ARBA"/>
</dbReference>
<keyword evidence="4" id="KW-1185">Reference proteome</keyword>
<name>A0A841TTR1_9BACL</name>
<protein>
    <submittedName>
        <fullName evidence="3">Glucose 1-dehydrogenase</fullName>
        <ecNumber evidence="3">1.1.1.47</ecNumber>
    </submittedName>
</protein>
<dbReference type="PRINTS" id="PR00081">
    <property type="entry name" value="GDHRDH"/>
</dbReference>
<dbReference type="EC" id="1.1.1.47" evidence="3"/>
<dbReference type="SUPFAM" id="SSF51735">
    <property type="entry name" value="NAD(P)-binding Rossmann-fold domains"/>
    <property type="match status" value="1"/>
</dbReference>
<evidence type="ECO:0000256" key="1">
    <source>
        <dbReference type="ARBA" id="ARBA00006484"/>
    </source>
</evidence>
<evidence type="ECO:0000313" key="3">
    <source>
        <dbReference type="EMBL" id="MBB6690282.1"/>
    </source>
</evidence>
<comment type="caution">
    <text evidence="3">The sequence shown here is derived from an EMBL/GenBank/DDBJ whole genome shotgun (WGS) entry which is preliminary data.</text>
</comment>
<dbReference type="AlphaFoldDB" id="A0A841TTR1"/>
<evidence type="ECO:0000313" key="4">
    <source>
        <dbReference type="Proteomes" id="UP000553776"/>
    </source>
</evidence>
<proteinExistence type="inferred from homology"/>
<keyword evidence="2 3" id="KW-0560">Oxidoreductase</keyword>
<dbReference type="InterPro" id="IPR002347">
    <property type="entry name" value="SDR_fam"/>
</dbReference>
<dbReference type="FunFam" id="3.40.50.720:FF:000240">
    <property type="entry name" value="SDR family oxidoreductase"/>
    <property type="match status" value="1"/>
</dbReference>
<dbReference type="InterPro" id="IPR020904">
    <property type="entry name" value="Sc_DH/Rdtase_CS"/>
</dbReference>
<reference evidence="3 4" key="1">
    <citation type="submission" date="2020-08" db="EMBL/GenBank/DDBJ databases">
        <title>Cohnella phylogeny.</title>
        <authorList>
            <person name="Dunlap C."/>
        </authorList>
    </citation>
    <scope>NUCLEOTIDE SEQUENCE [LARGE SCALE GENOMIC DNA]</scope>
    <source>
        <strain evidence="3 4">DSM 25239</strain>
    </source>
</reference>
<dbReference type="InterPro" id="IPR036291">
    <property type="entry name" value="NAD(P)-bd_dom_sf"/>
</dbReference>
<dbReference type="PANTHER" id="PTHR42760:SF115">
    <property type="entry name" value="3-OXOACYL-[ACYL-CARRIER-PROTEIN] REDUCTASE FABG"/>
    <property type="match status" value="1"/>
</dbReference>
<dbReference type="Proteomes" id="UP000553776">
    <property type="component" value="Unassembled WGS sequence"/>
</dbReference>
<comment type="similarity">
    <text evidence="1">Belongs to the short-chain dehydrogenases/reductases (SDR) family.</text>
</comment>
<sequence length="258" mass="27677">MNVMERFRLDGRVAIVTGGGMGLGKAMSLALAQAGSHIVIADIKPDTAEETAKEIRETGVEATVETVDVTDERQVNELVGRVTARYGRLDCVVNNAGITHLDRAESLELETWNRVLNVNLNAVFLLSKAAGRVMIEQKKGSIINISSMSGMIVNTPQPQVAYNVSKAGVIMLTKSLASEWAPYGVRVNTIAPGYMKTKLTEPYFAAGEGMVSKWLDMTPMGRPGVPEELGGIAVYLASDASSYATGSVFTIDGGYTVW</sequence>
<accession>A0A841TTR1</accession>
<dbReference type="EMBL" id="JACJVR010000005">
    <property type="protein sequence ID" value="MBB6690282.1"/>
    <property type="molecule type" value="Genomic_DNA"/>
</dbReference>
<dbReference type="Pfam" id="PF13561">
    <property type="entry name" value="adh_short_C2"/>
    <property type="match status" value="1"/>
</dbReference>
<dbReference type="PANTHER" id="PTHR42760">
    <property type="entry name" value="SHORT-CHAIN DEHYDROGENASES/REDUCTASES FAMILY MEMBER"/>
    <property type="match status" value="1"/>
</dbReference>
<dbReference type="GO" id="GO:0047936">
    <property type="term" value="F:glucose 1-dehydrogenase [NAD(P)+] activity"/>
    <property type="evidence" value="ECO:0007669"/>
    <property type="project" value="UniProtKB-EC"/>
</dbReference>
<gene>
    <name evidence="3" type="ORF">H7B90_02610</name>
</gene>
<dbReference type="Gene3D" id="3.40.50.720">
    <property type="entry name" value="NAD(P)-binding Rossmann-like Domain"/>
    <property type="match status" value="1"/>
</dbReference>
<dbReference type="RefSeq" id="WP_185134301.1">
    <property type="nucleotide sequence ID" value="NZ_BORM01000005.1"/>
</dbReference>
<dbReference type="PRINTS" id="PR00080">
    <property type="entry name" value="SDRFAMILY"/>
</dbReference>
<organism evidence="3 4">
    <name type="scientific">Cohnella xylanilytica</name>
    <dbReference type="NCBI Taxonomy" id="557555"/>
    <lineage>
        <taxon>Bacteria</taxon>
        <taxon>Bacillati</taxon>
        <taxon>Bacillota</taxon>
        <taxon>Bacilli</taxon>
        <taxon>Bacillales</taxon>
        <taxon>Paenibacillaceae</taxon>
        <taxon>Cohnella</taxon>
    </lineage>
</organism>